<sequence length="86" mass="9308">MSSSALRMLLLLLALLVFPACGHRLDLLKELGDNVPAMELVSVSPFSSEAAKSRVLCWLNTYHANHDKRLHAIKRTGGASAISCCS</sequence>
<name>A0A833SLJ3_PHYIN</name>
<gene>
    <name evidence="2" type="ORF">GN244_ATG12404</name>
    <name evidence="3" type="ORF">GN958_ATG12219</name>
</gene>
<dbReference type="EMBL" id="JAACNO010001664">
    <property type="protein sequence ID" value="KAF4138571.1"/>
    <property type="molecule type" value="Genomic_DNA"/>
</dbReference>
<evidence type="ECO:0000313" key="4">
    <source>
        <dbReference type="Proteomes" id="UP000602510"/>
    </source>
</evidence>
<dbReference type="EMBL" id="WSZM01000306">
    <property type="protein sequence ID" value="KAF4035588.1"/>
    <property type="molecule type" value="Genomic_DNA"/>
</dbReference>
<reference evidence="2" key="1">
    <citation type="submission" date="2020-04" db="EMBL/GenBank/DDBJ databases">
        <title>Hybrid Assembly of Korean Phytophthora infestans isolates.</title>
        <authorList>
            <person name="Prokchorchik M."/>
            <person name="Lee Y."/>
            <person name="Seo J."/>
            <person name="Cho J.-H."/>
            <person name="Park Y.-E."/>
            <person name="Jang D.-C."/>
            <person name="Im J.-S."/>
            <person name="Choi J.-G."/>
            <person name="Park H.-J."/>
            <person name="Lee G.-B."/>
            <person name="Lee Y.-G."/>
            <person name="Hong S.-Y."/>
            <person name="Cho K."/>
            <person name="Sohn K.H."/>
        </authorList>
    </citation>
    <scope>NUCLEOTIDE SEQUENCE</scope>
    <source>
        <strain evidence="2">KR_1_A1</strain>
        <strain evidence="3">KR_2_A2</strain>
    </source>
</reference>
<evidence type="ECO:0008006" key="5">
    <source>
        <dbReference type="Google" id="ProtNLM"/>
    </source>
</evidence>
<comment type="caution">
    <text evidence="2">The sequence shown here is derived from an EMBL/GenBank/DDBJ whole genome shotgun (WGS) entry which is preliminary data.</text>
</comment>
<evidence type="ECO:0000313" key="3">
    <source>
        <dbReference type="EMBL" id="KAF4138571.1"/>
    </source>
</evidence>
<protein>
    <recommendedName>
        <fullName evidence="5">Secreted RxLR effector peptide protein</fullName>
    </recommendedName>
</protein>
<keyword evidence="4" id="KW-1185">Reference proteome</keyword>
<dbReference type="AlphaFoldDB" id="A0A833SLJ3"/>
<evidence type="ECO:0000313" key="2">
    <source>
        <dbReference type="EMBL" id="KAF4035588.1"/>
    </source>
</evidence>
<dbReference type="Proteomes" id="UP000602510">
    <property type="component" value="Unassembled WGS sequence"/>
</dbReference>
<organism evidence="2 4">
    <name type="scientific">Phytophthora infestans</name>
    <name type="common">Potato late blight agent</name>
    <name type="synonym">Botrytis infestans</name>
    <dbReference type="NCBI Taxonomy" id="4787"/>
    <lineage>
        <taxon>Eukaryota</taxon>
        <taxon>Sar</taxon>
        <taxon>Stramenopiles</taxon>
        <taxon>Oomycota</taxon>
        <taxon>Peronosporomycetes</taxon>
        <taxon>Peronosporales</taxon>
        <taxon>Peronosporaceae</taxon>
        <taxon>Phytophthora</taxon>
    </lineage>
</organism>
<feature type="chain" id="PRO_5036239654" description="Secreted RxLR effector peptide protein" evidence="1">
    <location>
        <begin position="23"/>
        <end position="86"/>
    </location>
</feature>
<feature type="signal peptide" evidence="1">
    <location>
        <begin position="1"/>
        <end position="22"/>
    </location>
</feature>
<dbReference type="Proteomes" id="UP000704712">
    <property type="component" value="Unassembled WGS sequence"/>
</dbReference>
<accession>A0A833SLJ3</accession>
<keyword evidence="1" id="KW-0732">Signal</keyword>
<evidence type="ECO:0000256" key="1">
    <source>
        <dbReference type="SAM" id="SignalP"/>
    </source>
</evidence>
<proteinExistence type="predicted"/>